<evidence type="ECO:0000313" key="2">
    <source>
        <dbReference type="EMBL" id="JAD59936.1"/>
    </source>
</evidence>
<reference evidence="2" key="2">
    <citation type="journal article" date="2015" name="Data Brief">
        <title>Shoot transcriptome of the giant reed, Arundo donax.</title>
        <authorList>
            <person name="Barrero R.A."/>
            <person name="Guerrero F.D."/>
            <person name="Moolhuijzen P."/>
            <person name="Goolsby J.A."/>
            <person name="Tidwell J."/>
            <person name="Bellgard S.E."/>
            <person name="Bellgard M.I."/>
        </authorList>
    </citation>
    <scope>NUCLEOTIDE SEQUENCE</scope>
    <source>
        <tissue evidence="2">Shoot tissue taken approximately 20 cm above the soil surface</tissue>
    </source>
</reference>
<evidence type="ECO:0000256" key="1">
    <source>
        <dbReference type="SAM" id="Phobius"/>
    </source>
</evidence>
<name>A0A0A9B9D0_ARUDO</name>
<keyword evidence="1" id="KW-0812">Transmembrane</keyword>
<keyword evidence="1" id="KW-1133">Transmembrane helix</keyword>
<protein>
    <submittedName>
        <fullName evidence="2">Uncharacterized protein</fullName>
    </submittedName>
</protein>
<organism evidence="2">
    <name type="scientific">Arundo donax</name>
    <name type="common">Giant reed</name>
    <name type="synonym">Donax arundinaceus</name>
    <dbReference type="NCBI Taxonomy" id="35708"/>
    <lineage>
        <taxon>Eukaryota</taxon>
        <taxon>Viridiplantae</taxon>
        <taxon>Streptophyta</taxon>
        <taxon>Embryophyta</taxon>
        <taxon>Tracheophyta</taxon>
        <taxon>Spermatophyta</taxon>
        <taxon>Magnoliopsida</taxon>
        <taxon>Liliopsida</taxon>
        <taxon>Poales</taxon>
        <taxon>Poaceae</taxon>
        <taxon>PACMAD clade</taxon>
        <taxon>Arundinoideae</taxon>
        <taxon>Arundineae</taxon>
        <taxon>Arundo</taxon>
    </lineage>
</organism>
<keyword evidence="1" id="KW-0472">Membrane</keyword>
<dbReference type="EMBL" id="GBRH01237959">
    <property type="protein sequence ID" value="JAD59936.1"/>
    <property type="molecule type" value="Transcribed_RNA"/>
</dbReference>
<accession>A0A0A9B9D0</accession>
<sequence length="58" mass="6825">MVLCSNKPKCWSKINPRHVFDCGQPQKTLLGFLYTPFCLMLTYLALIEHYINTLFLFI</sequence>
<feature type="transmembrane region" description="Helical" evidence="1">
    <location>
        <begin position="33"/>
        <end position="57"/>
    </location>
</feature>
<reference evidence="2" key="1">
    <citation type="submission" date="2014-09" db="EMBL/GenBank/DDBJ databases">
        <authorList>
            <person name="Magalhaes I.L.F."/>
            <person name="Oliveira U."/>
            <person name="Santos F.R."/>
            <person name="Vidigal T.H.D.A."/>
            <person name="Brescovit A.D."/>
            <person name="Santos A.J."/>
        </authorList>
    </citation>
    <scope>NUCLEOTIDE SEQUENCE</scope>
    <source>
        <tissue evidence="2">Shoot tissue taken approximately 20 cm above the soil surface</tissue>
    </source>
</reference>
<dbReference type="AlphaFoldDB" id="A0A0A9B9D0"/>
<proteinExistence type="predicted"/>